<reference evidence="2 3" key="1">
    <citation type="journal article" date="2019" name="Sci. Rep.">
        <title>A high-quality genome of Eragrostis curvula grass provides insights into Poaceae evolution and supports new strategies to enhance forage quality.</title>
        <authorList>
            <person name="Carballo J."/>
            <person name="Santos B.A.C.M."/>
            <person name="Zappacosta D."/>
            <person name="Garbus I."/>
            <person name="Selva J.P."/>
            <person name="Gallo C.A."/>
            <person name="Diaz A."/>
            <person name="Albertini E."/>
            <person name="Caccamo M."/>
            <person name="Echenique V."/>
        </authorList>
    </citation>
    <scope>NUCLEOTIDE SEQUENCE [LARGE SCALE GENOMIC DNA]</scope>
    <source>
        <strain evidence="3">cv. Victoria</strain>
        <tissue evidence="2">Leaf</tissue>
    </source>
</reference>
<dbReference type="Gramene" id="TVU50883">
    <property type="protein sequence ID" value="TVU50883"/>
    <property type="gene ID" value="EJB05_02278"/>
</dbReference>
<dbReference type="AlphaFoldDB" id="A0A5J9WRV6"/>
<feature type="region of interest" description="Disordered" evidence="1">
    <location>
        <begin position="1"/>
        <end position="22"/>
    </location>
</feature>
<sequence>MRTVQSGGIPDVRQRRRRLSDPRQRQRRFLNLLWRRVVLVMKTGIVTSKLNPLSIPNVQQLTTCCIGYELWEWTMMQNNIPGKLKGNDVCVGLQCIFLVFP</sequence>
<organism evidence="2 3">
    <name type="scientific">Eragrostis curvula</name>
    <name type="common">weeping love grass</name>
    <dbReference type="NCBI Taxonomy" id="38414"/>
    <lineage>
        <taxon>Eukaryota</taxon>
        <taxon>Viridiplantae</taxon>
        <taxon>Streptophyta</taxon>
        <taxon>Embryophyta</taxon>
        <taxon>Tracheophyta</taxon>
        <taxon>Spermatophyta</taxon>
        <taxon>Magnoliopsida</taxon>
        <taxon>Liliopsida</taxon>
        <taxon>Poales</taxon>
        <taxon>Poaceae</taxon>
        <taxon>PACMAD clade</taxon>
        <taxon>Chloridoideae</taxon>
        <taxon>Eragrostideae</taxon>
        <taxon>Eragrostidinae</taxon>
        <taxon>Eragrostis</taxon>
    </lineage>
</organism>
<evidence type="ECO:0000256" key="1">
    <source>
        <dbReference type="SAM" id="MobiDB-lite"/>
    </source>
</evidence>
<dbReference type="EMBL" id="RWGY01000002">
    <property type="protein sequence ID" value="TVU50883.1"/>
    <property type="molecule type" value="Genomic_DNA"/>
</dbReference>
<comment type="caution">
    <text evidence="2">The sequence shown here is derived from an EMBL/GenBank/DDBJ whole genome shotgun (WGS) entry which is preliminary data.</text>
</comment>
<evidence type="ECO:0000313" key="3">
    <source>
        <dbReference type="Proteomes" id="UP000324897"/>
    </source>
</evidence>
<name>A0A5J9WRV6_9POAL</name>
<protein>
    <submittedName>
        <fullName evidence="2">Uncharacterized protein</fullName>
    </submittedName>
</protein>
<keyword evidence="3" id="KW-1185">Reference proteome</keyword>
<dbReference type="Proteomes" id="UP000324897">
    <property type="component" value="Chromosome 6"/>
</dbReference>
<evidence type="ECO:0000313" key="2">
    <source>
        <dbReference type="EMBL" id="TVU50883.1"/>
    </source>
</evidence>
<gene>
    <name evidence="2" type="ORF">EJB05_02278</name>
</gene>
<proteinExistence type="predicted"/>
<accession>A0A5J9WRV6</accession>